<dbReference type="Pfam" id="PF00873">
    <property type="entry name" value="ACR_tran"/>
    <property type="match status" value="1"/>
</dbReference>
<dbReference type="PANTHER" id="PTHR32063:SF33">
    <property type="entry name" value="RND SUPERFAMILY EFFLUX PUMP PERMEASE COMPONENT"/>
    <property type="match status" value="1"/>
</dbReference>
<dbReference type="OrthoDB" id="9757940at2"/>
<feature type="transmembrane region" description="Helical" evidence="1">
    <location>
        <begin position="392"/>
        <end position="415"/>
    </location>
</feature>
<feature type="transmembrane region" description="Helical" evidence="1">
    <location>
        <begin position="529"/>
        <end position="551"/>
    </location>
</feature>
<dbReference type="Proteomes" id="UP000294796">
    <property type="component" value="Unassembled WGS sequence"/>
</dbReference>
<feature type="transmembrane region" description="Helical" evidence="1">
    <location>
        <begin position="12"/>
        <end position="32"/>
    </location>
</feature>
<feature type="transmembrane region" description="Helical" evidence="1">
    <location>
        <begin position="337"/>
        <end position="357"/>
    </location>
</feature>
<evidence type="ECO:0000313" key="2">
    <source>
        <dbReference type="EMBL" id="TDK25068.1"/>
    </source>
</evidence>
<feature type="transmembrane region" description="Helical" evidence="1">
    <location>
        <begin position="892"/>
        <end position="912"/>
    </location>
</feature>
<keyword evidence="1" id="KW-0812">Transmembrane</keyword>
<dbReference type="PANTHER" id="PTHR32063">
    <property type="match status" value="1"/>
</dbReference>
<accession>A0A4R5TVH6</accession>
<keyword evidence="1" id="KW-0472">Membrane</keyword>
<dbReference type="InterPro" id="IPR001036">
    <property type="entry name" value="Acrflvin-R"/>
</dbReference>
<dbReference type="SUPFAM" id="SSF82693">
    <property type="entry name" value="Multidrug efflux transporter AcrB pore domain, PN1, PN2, PC1 and PC2 subdomains"/>
    <property type="match status" value="2"/>
</dbReference>
<gene>
    <name evidence="2" type="ORF">E2F46_07840</name>
</gene>
<dbReference type="EMBL" id="SMTF01000004">
    <property type="protein sequence ID" value="TDK25068.1"/>
    <property type="molecule type" value="Genomic_DNA"/>
</dbReference>
<feature type="transmembrane region" description="Helical" evidence="1">
    <location>
        <begin position="865"/>
        <end position="885"/>
    </location>
</feature>
<dbReference type="InterPro" id="IPR027463">
    <property type="entry name" value="AcrB_DN_DC_subdom"/>
</dbReference>
<keyword evidence="1" id="KW-1133">Transmembrane helix</keyword>
<dbReference type="RefSeq" id="WP_133321520.1">
    <property type="nucleotide sequence ID" value="NZ_SMTF01000004.1"/>
</dbReference>
<feature type="transmembrane region" description="Helical" evidence="1">
    <location>
        <begin position="999"/>
        <end position="1021"/>
    </location>
</feature>
<dbReference type="GO" id="GO:0005886">
    <property type="term" value="C:plasma membrane"/>
    <property type="evidence" value="ECO:0007669"/>
    <property type="project" value="TreeGrafter"/>
</dbReference>
<dbReference type="Gene3D" id="1.20.1640.10">
    <property type="entry name" value="Multidrug efflux transporter AcrB transmembrane domain"/>
    <property type="match status" value="2"/>
</dbReference>
<feature type="transmembrane region" description="Helical" evidence="1">
    <location>
        <begin position="362"/>
        <end position="380"/>
    </location>
</feature>
<feature type="transmembrane region" description="Helical" evidence="1">
    <location>
        <begin position="918"/>
        <end position="943"/>
    </location>
</feature>
<name>A0A4R5TVH6_9GAMM</name>
<feature type="transmembrane region" description="Helical" evidence="1">
    <location>
        <begin position="964"/>
        <end position="987"/>
    </location>
</feature>
<dbReference type="GO" id="GO:0042910">
    <property type="term" value="F:xenobiotic transmembrane transporter activity"/>
    <property type="evidence" value="ECO:0007669"/>
    <property type="project" value="TreeGrafter"/>
</dbReference>
<sequence length="1048" mass="113796">MRLLRALIENHPLANITFAVVIVMGLMSYLAMPREQDPEINFNWVNIGTGLPGASAADIESRVTDPLEDAIRNVQDVKFVVSTSRESSSNILVRFREIDERTFDKRVNDLRREIQNKANTELPVEATDPNIMEITTSNGFPTAMVVLRGQADDETLRSAARVVRDDLRQLGGVDQVLTMGFQDPELLVEFDPQQLAARNLNAVQLSDGLRGWFRDVFAGKVETRGGEWLVRVAGASPDPERLAGYTLRVPGAEDARVPLDTVATVRRGREDPRTRAAVEGQPAVMLSVTKIARVNTLELVDRINDYVASKNHVLAEQGLRLELADDQTVATREALGVMQSNALIGLLLVMAVCWLFLGTKIALMVSLGVVFSISGTFWVLSATGSTLNVSVLLGVVIVLGMLVDDAVVVMEAMYYRMQRGMEAIEAAMAALREVGLPVLAAVSTTMAAFLPLMLLPGIVGKFMFVIPFVVTVGLLVSLVEAYWMLPAHVGTMGARAISNSRNQVIRERWTHRVRVRYTRALIHVMRYPLRYLGIAAGLFVAAILAVALGAVKLQFFAFDPIRLYYVNVDMPPDAGIDDTLRQTSAVEARVRANLREGEARAVTSVAGLKFTEVEPLYGDQFGQVVVALNPASDDIRAIDEIIEDMRADVEGTPGRATVSFLTLSGGPPTGKPVSVKVRADDPAELRAAADAVKAIVTRIAGTRDVVDDDVAGRDELSLEINVDAARGAGLDPGAVARLIRLHMDGEVVADLRDRGEKVELRVRGPRRDADAVRDILADPIALPGGGTAPLATFVTATEGKSPGMIRHWNLRRAITVEAELDLDANNTAAANAELRREWEAIRARFPDADLDFSGQLDDIQESLDAMGPLFLLGLGLIYLILAAQFRSYFQPMLILVSVPLAFTGVVLGLVISRNPLSLYTLYGVIALTGIAVNAAIVLISAANDRRALGMRTLHATIYAARRRVIAVLMTAGTTIAGLASLAFGFGGKSLLWGPVAASIVWGLAFSSVLTLFVVPVLYRFFMKQPPWYRGLGGPRRRAKALQPTPRAS</sequence>
<dbReference type="SUPFAM" id="SSF82714">
    <property type="entry name" value="Multidrug efflux transporter AcrB TolC docking domain, DN and DC subdomains"/>
    <property type="match status" value="2"/>
</dbReference>
<evidence type="ECO:0000256" key="1">
    <source>
        <dbReference type="SAM" id="Phobius"/>
    </source>
</evidence>
<dbReference type="Gene3D" id="3.30.2090.10">
    <property type="entry name" value="Multidrug efflux transporter AcrB TolC docking domain, DN and DC subdomains"/>
    <property type="match status" value="2"/>
</dbReference>
<protein>
    <submittedName>
        <fullName evidence="2">Efflux RND transporter permease subunit</fullName>
    </submittedName>
</protein>
<dbReference type="SUPFAM" id="SSF82866">
    <property type="entry name" value="Multidrug efflux transporter AcrB transmembrane domain"/>
    <property type="match status" value="2"/>
</dbReference>
<keyword evidence="3" id="KW-1185">Reference proteome</keyword>
<dbReference type="PRINTS" id="PR00702">
    <property type="entry name" value="ACRIFLAVINRP"/>
</dbReference>
<comment type="caution">
    <text evidence="2">The sequence shown here is derived from an EMBL/GenBank/DDBJ whole genome shotgun (WGS) entry which is preliminary data.</text>
</comment>
<dbReference type="Gene3D" id="3.30.70.1440">
    <property type="entry name" value="Multidrug efflux transporter AcrB pore domain"/>
    <property type="match status" value="1"/>
</dbReference>
<evidence type="ECO:0000313" key="3">
    <source>
        <dbReference type="Proteomes" id="UP000294796"/>
    </source>
</evidence>
<organism evidence="2 3">
    <name type="scientific">Luteimonas aestuarii</name>
    <dbReference type="NCBI Taxonomy" id="453837"/>
    <lineage>
        <taxon>Bacteria</taxon>
        <taxon>Pseudomonadati</taxon>
        <taxon>Pseudomonadota</taxon>
        <taxon>Gammaproteobacteria</taxon>
        <taxon>Lysobacterales</taxon>
        <taxon>Lysobacteraceae</taxon>
        <taxon>Luteimonas</taxon>
    </lineage>
</organism>
<dbReference type="Gene3D" id="3.30.70.1320">
    <property type="entry name" value="Multidrug efflux transporter AcrB pore domain like"/>
    <property type="match status" value="1"/>
</dbReference>
<proteinExistence type="predicted"/>
<dbReference type="Gene3D" id="3.30.70.1430">
    <property type="entry name" value="Multidrug efflux transporter AcrB pore domain"/>
    <property type="match status" value="2"/>
</dbReference>
<dbReference type="AlphaFoldDB" id="A0A4R5TVH6"/>
<feature type="transmembrane region" description="Helical" evidence="1">
    <location>
        <begin position="464"/>
        <end position="485"/>
    </location>
</feature>
<reference evidence="2 3" key="1">
    <citation type="submission" date="2019-03" db="EMBL/GenBank/DDBJ databases">
        <title>Luteimonas zhaokaii sp.nov., isolated from the rectal contents of Plateau pika in Yushu, Qinghai Province, China.</title>
        <authorList>
            <person name="Zhang G."/>
        </authorList>
    </citation>
    <scope>NUCLEOTIDE SEQUENCE [LARGE SCALE GENOMIC DNA]</scope>
    <source>
        <strain evidence="2 3">B9</strain>
    </source>
</reference>
<feature type="transmembrane region" description="Helical" evidence="1">
    <location>
        <begin position="436"/>
        <end position="458"/>
    </location>
</feature>